<evidence type="ECO:0000313" key="2">
    <source>
        <dbReference type="EMBL" id="OJJ45793.1"/>
    </source>
</evidence>
<accession>A0A1L9SFB2</accession>
<keyword evidence="3" id="KW-1185">Reference proteome</keyword>
<name>A0A1L9SFB2_9EURO</name>
<gene>
    <name evidence="2" type="ORF">ASPZODRAFT_133659</name>
</gene>
<protein>
    <submittedName>
        <fullName evidence="2">Uncharacterized protein</fullName>
    </submittedName>
</protein>
<evidence type="ECO:0000313" key="3">
    <source>
        <dbReference type="Proteomes" id="UP000184188"/>
    </source>
</evidence>
<sequence length="114" mass="12518">MTIVVSDVVPYNSSLPGYTLDHHRRRAGWCRCRQSQRTPDRSIPPTRCPPFSPRSYNAPSRAAGSTRWCTPHRTRPCGTGCLEQAARPLKRAGPRSGESGVSIQHQPSPAGPLD</sequence>
<feature type="region of interest" description="Disordered" evidence="1">
    <location>
        <begin position="88"/>
        <end position="114"/>
    </location>
</feature>
<dbReference type="GeneID" id="34609790"/>
<proteinExistence type="predicted"/>
<reference evidence="3" key="1">
    <citation type="journal article" date="2017" name="Genome Biol.">
        <title>Comparative genomics reveals high biological diversity and specific adaptations in the industrially and medically important fungal genus Aspergillus.</title>
        <authorList>
            <person name="de Vries R.P."/>
            <person name="Riley R."/>
            <person name="Wiebenga A."/>
            <person name="Aguilar-Osorio G."/>
            <person name="Amillis S."/>
            <person name="Uchima C.A."/>
            <person name="Anderluh G."/>
            <person name="Asadollahi M."/>
            <person name="Askin M."/>
            <person name="Barry K."/>
            <person name="Battaglia E."/>
            <person name="Bayram O."/>
            <person name="Benocci T."/>
            <person name="Braus-Stromeyer S.A."/>
            <person name="Caldana C."/>
            <person name="Canovas D."/>
            <person name="Cerqueira G.C."/>
            <person name="Chen F."/>
            <person name="Chen W."/>
            <person name="Choi C."/>
            <person name="Clum A."/>
            <person name="Dos Santos R.A."/>
            <person name="Damasio A.R."/>
            <person name="Diallinas G."/>
            <person name="Emri T."/>
            <person name="Fekete E."/>
            <person name="Flipphi M."/>
            <person name="Freyberg S."/>
            <person name="Gallo A."/>
            <person name="Gournas C."/>
            <person name="Habgood R."/>
            <person name="Hainaut M."/>
            <person name="Harispe M.L."/>
            <person name="Henrissat B."/>
            <person name="Hilden K.S."/>
            <person name="Hope R."/>
            <person name="Hossain A."/>
            <person name="Karabika E."/>
            <person name="Karaffa L."/>
            <person name="Karanyi Z."/>
            <person name="Krasevec N."/>
            <person name="Kuo A."/>
            <person name="Kusch H."/>
            <person name="LaButti K."/>
            <person name="Lagendijk E.L."/>
            <person name="Lapidus A."/>
            <person name="Levasseur A."/>
            <person name="Lindquist E."/>
            <person name="Lipzen A."/>
            <person name="Logrieco A.F."/>
            <person name="MacCabe A."/>
            <person name="Maekelae M.R."/>
            <person name="Malavazi I."/>
            <person name="Melin P."/>
            <person name="Meyer V."/>
            <person name="Mielnichuk N."/>
            <person name="Miskei M."/>
            <person name="Molnar A.P."/>
            <person name="Mule G."/>
            <person name="Ngan C.Y."/>
            <person name="Orejas M."/>
            <person name="Orosz E."/>
            <person name="Ouedraogo J.P."/>
            <person name="Overkamp K.M."/>
            <person name="Park H.-S."/>
            <person name="Perrone G."/>
            <person name="Piumi F."/>
            <person name="Punt P.J."/>
            <person name="Ram A.F."/>
            <person name="Ramon A."/>
            <person name="Rauscher S."/>
            <person name="Record E."/>
            <person name="Riano-Pachon D.M."/>
            <person name="Robert V."/>
            <person name="Roehrig J."/>
            <person name="Ruller R."/>
            <person name="Salamov A."/>
            <person name="Salih N.S."/>
            <person name="Samson R.A."/>
            <person name="Sandor E."/>
            <person name="Sanguinetti M."/>
            <person name="Schuetze T."/>
            <person name="Sepcic K."/>
            <person name="Shelest E."/>
            <person name="Sherlock G."/>
            <person name="Sophianopoulou V."/>
            <person name="Squina F.M."/>
            <person name="Sun H."/>
            <person name="Susca A."/>
            <person name="Todd R.B."/>
            <person name="Tsang A."/>
            <person name="Unkles S.E."/>
            <person name="van de Wiele N."/>
            <person name="van Rossen-Uffink D."/>
            <person name="Oliveira J.V."/>
            <person name="Vesth T.C."/>
            <person name="Visser J."/>
            <person name="Yu J.-H."/>
            <person name="Zhou M."/>
            <person name="Andersen M.R."/>
            <person name="Archer D.B."/>
            <person name="Baker S.E."/>
            <person name="Benoit I."/>
            <person name="Brakhage A.A."/>
            <person name="Braus G.H."/>
            <person name="Fischer R."/>
            <person name="Frisvad J.C."/>
            <person name="Goldman G.H."/>
            <person name="Houbraken J."/>
            <person name="Oakley B."/>
            <person name="Pocsi I."/>
            <person name="Scazzocchio C."/>
            <person name="Seiboth B."/>
            <person name="vanKuyk P.A."/>
            <person name="Wortman J."/>
            <person name="Dyer P.S."/>
            <person name="Grigoriev I.V."/>
        </authorList>
    </citation>
    <scope>NUCLEOTIDE SEQUENCE [LARGE SCALE GENOMIC DNA]</scope>
    <source>
        <strain evidence="3">CBS 506.65</strain>
    </source>
</reference>
<dbReference type="EMBL" id="KV878344">
    <property type="protein sequence ID" value="OJJ45793.1"/>
    <property type="molecule type" value="Genomic_DNA"/>
</dbReference>
<dbReference type="RefSeq" id="XP_022580303.1">
    <property type="nucleotide sequence ID" value="XM_022723325.1"/>
</dbReference>
<dbReference type="Proteomes" id="UP000184188">
    <property type="component" value="Unassembled WGS sequence"/>
</dbReference>
<dbReference type="AlphaFoldDB" id="A0A1L9SFB2"/>
<evidence type="ECO:0000256" key="1">
    <source>
        <dbReference type="SAM" id="MobiDB-lite"/>
    </source>
</evidence>
<feature type="region of interest" description="Disordered" evidence="1">
    <location>
        <begin position="34"/>
        <end position="69"/>
    </location>
</feature>
<dbReference type="VEuPathDB" id="FungiDB:ASPZODRAFT_133659"/>
<organism evidence="2 3">
    <name type="scientific">Penicilliopsis zonata CBS 506.65</name>
    <dbReference type="NCBI Taxonomy" id="1073090"/>
    <lineage>
        <taxon>Eukaryota</taxon>
        <taxon>Fungi</taxon>
        <taxon>Dikarya</taxon>
        <taxon>Ascomycota</taxon>
        <taxon>Pezizomycotina</taxon>
        <taxon>Eurotiomycetes</taxon>
        <taxon>Eurotiomycetidae</taxon>
        <taxon>Eurotiales</taxon>
        <taxon>Aspergillaceae</taxon>
        <taxon>Penicilliopsis</taxon>
    </lineage>
</organism>